<evidence type="ECO:0000256" key="3">
    <source>
        <dbReference type="ARBA" id="ARBA00023274"/>
    </source>
</evidence>
<dbReference type="PROSITE" id="PS00358">
    <property type="entry name" value="RIBOSOMAL_L5"/>
    <property type="match status" value="1"/>
</dbReference>
<proteinExistence type="inferred from homology"/>
<sequence>MLLKETYEKKAVPAMQELFHYKSAMAVPRIEKVTLNTGIGRLVGGKSGEEQKKIAADVTGDMSLIAGQKAVPTLAKSSIASFKSRQGMPIGVKVTLRGKRMYDFLDRLINVVLPRSR</sequence>
<dbReference type="InterPro" id="IPR031309">
    <property type="entry name" value="Ribosomal_uL5_C"/>
</dbReference>
<reference evidence="7 8" key="1">
    <citation type="journal article" date="2016" name="Nat. Commun.">
        <title>Thousands of microbial genomes shed light on interconnected biogeochemical processes in an aquifer system.</title>
        <authorList>
            <person name="Anantharaman K."/>
            <person name="Brown C.T."/>
            <person name="Hug L.A."/>
            <person name="Sharon I."/>
            <person name="Castelle C.J."/>
            <person name="Probst A.J."/>
            <person name="Thomas B.C."/>
            <person name="Singh A."/>
            <person name="Wilkins M.J."/>
            <person name="Karaoz U."/>
            <person name="Brodie E.L."/>
            <person name="Williams K.H."/>
            <person name="Hubbard S.S."/>
            <person name="Banfield J.F."/>
        </authorList>
    </citation>
    <scope>NUCLEOTIDE SEQUENCE [LARGE SCALE GENOMIC DNA]</scope>
</reference>
<dbReference type="InterPro" id="IPR022803">
    <property type="entry name" value="Ribosomal_uL5_dom_sf"/>
</dbReference>
<dbReference type="InterPro" id="IPR020929">
    <property type="entry name" value="Ribosomal_uL5_CS"/>
</dbReference>
<dbReference type="EMBL" id="MHTW01000012">
    <property type="protein sequence ID" value="OHA67434.1"/>
    <property type="molecule type" value="Genomic_DNA"/>
</dbReference>
<dbReference type="AlphaFoldDB" id="A0A1G2R3H7"/>
<organism evidence="7 8">
    <name type="scientific">Candidatus Wildermuthbacteria bacterium RIFCSPHIGHO2_02_FULL_47_12</name>
    <dbReference type="NCBI Taxonomy" id="1802451"/>
    <lineage>
        <taxon>Bacteria</taxon>
        <taxon>Candidatus Wildermuthiibacteriota</taxon>
    </lineage>
</organism>
<keyword evidence="2 7" id="KW-0689">Ribosomal protein</keyword>
<comment type="similarity">
    <text evidence="1">Belongs to the universal ribosomal protein uL5 family.</text>
</comment>
<dbReference type="Pfam" id="PF00281">
    <property type="entry name" value="Ribosomal_L5"/>
    <property type="match status" value="1"/>
</dbReference>
<feature type="domain" description="Large ribosomal subunit protein uL5 N-terminal" evidence="5">
    <location>
        <begin position="24"/>
        <end position="85"/>
    </location>
</feature>
<name>A0A1G2R3H7_9BACT</name>
<evidence type="ECO:0000259" key="6">
    <source>
        <dbReference type="Pfam" id="PF00673"/>
    </source>
</evidence>
<comment type="caution">
    <text evidence="7">The sequence shown here is derived from an EMBL/GenBank/DDBJ whole genome shotgun (WGS) entry which is preliminary data.</text>
</comment>
<dbReference type="GO" id="GO:0003735">
    <property type="term" value="F:structural constituent of ribosome"/>
    <property type="evidence" value="ECO:0007669"/>
    <property type="project" value="InterPro"/>
</dbReference>
<dbReference type="Proteomes" id="UP000176901">
    <property type="component" value="Unassembled WGS sequence"/>
</dbReference>
<dbReference type="Gene3D" id="3.30.1440.10">
    <property type="match status" value="1"/>
</dbReference>
<gene>
    <name evidence="7" type="ORF">A3C82_00285</name>
</gene>
<dbReference type="PANTHER" id="PTHR11994">
    <property type="entry name" value="60S RIBOSOMAL PROTEIN L11-RELATED"/>
    <property type="match status" value="1"/>
</dbReference>
<feature type="non-terminal residue" evidence="7">
    <location>
        <position position="117"/>
    </location>
</feature>
<dbReference type="GO" id="GO:0005840">
    <property type="term" value="C:ribosome"/>
    <property type="evidence" value="ECO:0007669"/>
    <property type="project" value="UniProtKB-KW"/>
</dbReference>
<evidence type="ECO:0000259" key="5">
    <source>
        <dbReference type="Pfam" id="PF00281"/>
    </source>
</evidence>
<accession>A0A1G2R3H7</accession>
<feature type="domain" description="Large ribosomal subunit protein uL5 C-terminal" evidence="6">
    <location>
        <begin position="89"/>
        <end position="117"/>
    </location>
</feature>
<evidence type="ECO:0000313" key="7">
    <source>
        <dbReference type="EMBL" id="OHA67434.1"/>
    </source>
</evidence>
<evidence type="ECO:0000256" key="4">
    <source>
        <dbReference type="ARBA" id="ARBA00035461"/>
    </source>
</evidence>
<dbReference type="Pfam" id="PF00673">
    <property type="entry name" value="Ribosomal_L5_C"/>
    <property type="match status" value="1"/>
</dbReference>
<dbReference type="GO" id="GO:1990904">
    <property type="term" value="C:ribonucleoprotein complex"/>
    <property type="evidence" value="ECO:0007669"/>
    <property type="project" value="UniProtKB-KW"/>
</dbReference>
<keyword evidence="3" id="KW-0687">Ribonucleoprotein</keyword>
<evidence type="ECO:0000256" key="2">
    <source>
        <dbReference type="ARBA" id="ARBA00022980"/>
    </source>
</evidence>
<protein>
    <recommendedName>
        <fullName evidence="4">50S ribosomal protein L5</fullName>
    </recommendedName>
</protein>
<dbReference type="SUPFAM" id="SSF55282">
    <property type="entry name" value="RL5-like"/>
    <property type="match status" value="1"/>
</dbReference>
<evidence type="ECO:0000313" key="8">
    <source>
        <dbReference type="Proteomes" id="UP000176901"/>
    </source>
</evidence>
<dbReference type="STRING" id="1802451.A3C82_00285"/>
<dbReference type="GO" id="GO:0006412">
    <property type="term" value="P:translation"/>
    <property type="evidence" value="ECO:0007669"/>
    <property type="project" value="InterPro"/>
</dbReference>
<dbReference type="InterPro" id="IPR031310">
    <property type="entry name" value="Ribosomal_uL5_N"/>
</dbReference>
<evidence type="ECO:0000256" key="1">
    <source>
        <dbReference type="ARBA" id="ARBA00008553"/>
    </source>
</evidence>
<dbReference type="InterPro" id="IPR002132">
    <property type="entry name" value="Ribosomal_uL5"/>
</dbReference>